<dbReference type="InterPro" id="IPR013424">
    <property type="entry name" value="Ice-binding_C"/>
</dbReference>
<keyword evidence="3" id="KW-1185">Reference proteome</keyword>
<dbReference type="EMBL" id="JACEZS010000018">
    <property type="protein sequence ID" value="MBA5607476.1"/>
    <property type="molecule type" value="Genomic_DNA"/>
</dbReference>
<reference evidence="2 3" key="1">
    <citation type="submission" date="2020-07" db="EMBL/GenBank/DDBJ databases">
        <title>Novel species isolated from subtropical streams in China.</title>
        <authorList>
            <person name="Lu H."/>
        </authorList>
    </citation>
    <scope>NUCLEOTIDE SEQUENCE [LARGE SCALE GENOMIC DNA]</scope>
    <source>
        <strain evidence="2 3">FT3S</strain>
    </source>
</reference>
<organism evidence="2 3">
    <name type="scientific">Rugamonas fusca</name>
    <dbReference type="NCBI Taxonomy" id="2758568"/>
    <lineage>
        <taxon>Bacteria</taxon>
        <taxon>Pseudomonadati</taxon>
        <taxon>Pseudomonadota</taxon>
        <taxon>Betaproteobacteria</taxon>
        <taxon>Burkholderiales</taxon>
        <taxon>Oxalobacteraceae</taxon>
        <taxon>Telluria group</taxon>
        <taxon>Rugamonas</taxon>
    </lineage>
</organism>
<dbReference type="RefSeq" id="WP_182219691.1">
    <property type="nucleotide sequence ID" value="NZ_JACEZS010000018.1"/>
</dbReference>
<protein>
    <submittedName>
        <fullName evidence="2">MHFG family PEP-CTERM protein</fullName>
    </submittedName>
</protein>
<dbReference type="Proteomes" id="UP000566711">
    <property type="component" value="Unassembled WGS sequence"/>
</dbReference>
<dbReference type="NCBIfam" id="TIGR02595">
    <property type="entry name" value="PEP_CTERM"/>
    <property type="match status" value="1"/>
</dbReference>
<dbReference type="NCBIfam" id="NF038119">
    <property type="entry name" value="PEP_CTERM_MHFG"/>
    <property type="match status" value="1"/>
</dbReference>
<evidence type="ECO:0000313" key="3">
    <source>
        <dbReference type="Proteomes" id="UP000566711"/>
    </source>
</evidence>
<dbReference type="AlphaFoldDB" id="A0A7W2I8E9"/>
<sequence>MSIALAVTLAALSTVQPSCSWDRPGVNPYTGNANAAIDRYTDLPPSVRAELKKRIASKQPDDMVSITRDAITSDTNGAYDPAIRDMHFGAASVCHSVTRNKWAKTRVEPAAVYCAENHCILVPKICGNISRISRPAAPVAHNTEDDAGGRAPILVAAAAPVVLVPAEAPALVVAPREMQVAPPVPVAAPPAFVNSAPPFEVQVGLPPPPPTPPAPPPVPEPDTWAMLLAGAGLLGWLAKRRAA</sequence>
<proteinExistence type="predicted"/>
<feature type="domain" description="Ice-binding protein C-terminal" evidence="1">
    <location>
        <begin position="217"/>
        <end position="241"/>
    </location>
</feature>
<name>A0A7W2I8E9_9BURK</name>
<evidence type="ECO:0000313" key="2">
    <source>
        <dbReference type="EMBL" id="MBA5607476.1"/>
    </source>
</evidence>
<comment type="caution">
    <text evidence="2">The sequence shown here is derived from an EMBL/GenBank/DDBJ whole genome shotgun (WGS) entry which is preliminary data.</text>
</comment>
<gene>
    <name evidence="2" type="ORF">H3H36_19135</name>
</gene>
<evidence type="ECO:0000259" key="1">
    <source>
        <dbReference type="Pfam" id="PF07589"/>
    </source>
</evidence>
<accession>A0A7W2I8E9</accession>
<dbReference type="Pfam" id="PF07589">
    <property type="entry name" value="PEP-CTERM"/>
    <property type="match status" value="1"/>
</dbReference>